<dbReference type="AlphaFoldDB" id="A0A1B6I4B7"/>
<feature type="compositionally biased region" description="Low complexity" evidence="1">
    <location>
        <begin position="20"/>
        <end position="38"/>
    </location>
</feature>
<evidence type="ECO:0000313" key="2">
    <source>
        <dbReference type="EMBL" id="JAS81740.1"/>
    </source>
</evidence>
<proteinExistence type="predicted"/>
<evidence type="ECO:0000256" key="1">
    <source>
        <dbReference type="SAM" id="MobiDB-lite"/>
    </source>
</evidence>
<accession>A0A1B6I4B7</accession>
<dbReference type="GO" id="GO:0045271">
    <property type="term" value="C:respiratory chain complex I"/>
    <property type="evidence" value="ECO:0007669"/>
    <property type="project" value="InterPro"/>
</dbReference>
<protein>
    <submittedName>
        <fullName evidence="2">Uncharacterized protein</fullName>
    </submittedName>
</protein>
<dbReference type="EMBL" id="GECU01025966">
    <property type="protein sequence ID" value="JAS81740.1"/>
    <property type="molecule type" value="Transcribed_RNA"/>
</dbReference>
<reference evidence="2" key="1">
    <citation type="submission" date="2015-11" db="EMBL/GenBank/DDBJ databases">
        <title>De novo transcriptome assembly of four potential Pierce s Disease insect vectors from Arizona vineyards.</title>
        <authorList>
            <person name="Tassone E.E."/>
        </authorList>
    </citation>
    <scope>NUCLEOTIDE SEQUENCE</scope>
</reference>
<gene>
    <name evidence="2" type="ORF">g.19664</name>
</gene>
<feature type="region of interest" description="Disordered" evidence="1">
    <location>
        <begin position="18"/>
        <end position="42"/>
    </location>
</feature>
<dbReference type="InterPro" id="IPR026193">
    <property type="entry name" value="NDUFV3"/>
</dbReference>
<name>A0A1B6I4B7_9HEMI</name>
<organism evidence="2">
    <name type="scientific">Homalodisca liturata</name>
    <dbReference type="NCBI Taxonomy" id="320908"/>
    <lineage>
        <taxon>Eukaryota</taxon>
        <taxon>Metazoa</taxon>
        <taxon>Ecdysozoa</taxon>
        <taxon>Arthropoda</taxon>
        <taxon>Hexapoda</taxon>
        <taxon>Insecta</taxon>
        <taxon>Pterygota</taxon>
        <taxon>Neoptera</taxon>
        <taxon>Paraneoptera</taxon>
        <taxon>Hemiptera</taxon>
        <taxon>Auchenorrhyncha</taxon>
        <taxon>Membracoidea</taxon>
        <taxon>Cicadellidae</taxon>
        <taxon>Cicadellinae</taxon>
        <taxon>Proconiini</taxon>
        <taxon>Homalodisca</taxon>
    </lineage>
</organism>
<sequence>MFSSKTASVRSVVRLARAYSAQPGSQKPPSSKPAPASSIDFVPKSNVTGLSSNCVATPSGEVGPGASKSGAYKNPEYFCYHNTSYFEAEIEMAKYRLPQPSPFKK</sequence>
<dbReference type="Pfam" id="PF15880">
    <property type="entry name" value="NDUFV3"/>
    <property type="match status" value="1"/>
</dbReference>
<dbReference type="GO" id="GO:0005739">
    <property type="term" value="C:mitochondrion"/>
    <property type="evidence" value="ECO:0007669"/>
    <property type="project" value="InterPro"/>
</dbReference>